<evidence type="ECO:0000313" key="3">
    <source>
        <dbReference type="Proteomes" id="UP000321353"/>
    </source>
</evidence>
<sequence length="189" mass="21755">MPISLASTLSISPQEMADQERRSGEYEMTTRLLYQSMIKYGLLLKDAGNLASNDRSTAKQMLSNACGSWVASLEFFLRVKQWTRRIPEDFLGIYDRAWEVFRPRSHWHALGAAREPWLIAAYDGSHHGHIFRIPHHHWWPDEGNLRILTDPQEATPKFVVGYNRVYDELIGLPQVKAQVKLRRLSPIGG</sequence>
<gene>
    <name evidence="2" type="ORF">Mal15_20030</name>
</gene>
<dbReference type="Proteomes" id="UP000321353">
    <property type="component" value="Chromosome"/>
</dbReference>
<dbReference type="RefSeq" id="WP_233903371.1">
    <property type="nucleotide sequence ID" value="NZ_CP036264.1"/>
</dbReference>
<dbReference type="EMBL" id="CP036264">
    <property type="protein sequence ID" value="QEF97957.1"/>
    <property type="molecule type" value="Genomic_DNA"/>
</dbReference>
<feature type="region of interest" description="Disordered" evidence="1">
    <location>
        <begin position="1"/>
        <end position="23"/>
    </location>
</feature>
<evidence type="ECO:0000313" key="2">
    <source>
        <dbReference type="EMBL" id="QEF97957.1"/>
    </source>
</evidence>
<evidence type="ECO:0000256" key="1">
    <source>
        <dbReference type="SAM" id="MobiDB-lite"/>
    </source>
</evidence>
<accession>A0A5B9MFS3</accession>
<keyword evidence="3" id="KW-1185">Reference proteome</keyword>
<proteinExistence type="predicted"/>
<organism evidence="2 3">
    <name type="scientific">Stieleria maiorica</name>
    <dbReference type="NCBI Taxonomy" id="2795974"/>
    <lineage>
        <taxon>Bacteria</taxon>
        <taxon>Pseudomonadati</taxon>
        <taxon>Planctomycetota</taxon>
        <taxon>Planctomycetia</taxon>
        <taxon>Pirellulales</taxon>
        <taxon>Pirellulaceae</taxon>
        <taxon>Stieleria</taxon>
    </lineage>
</organism>
<dbReference type="KEGG" id="smam:Mal15_20030"/>
<dbReference type="AlphaFoldDB" id="A0A5B9MFS3"/>
<protein>
    <submittedName>
        <fullName evidence="2">Uncharacterized protein</fullName>
    </submittedName>
</protein>
<feature type="compositionally biased region" description="Polar residues" evidence="1">
    <location>
        <begin position="1"/>
        <end position="13"/>
    </location>
</feature>
<name>A0A5B9MFS3_9BACT</name>
<reference evidence="2 3" key="1">
    <citation type="submission" date="2019-02" db="EMBL/GenBank/DDBJ databases">
        <title>Planctomycetal bacteria perform biofilm scaping via a novel small molecule.</title>
        <authorList>
            <person name="Jeske O."/>
            <person name="Boedeker C."/>
            <person name="Wiegand S."/>
            <person name="Breitling P."/>
            <person name="Kallscheuer N."/>
            <person name="Jogler M."/>
            <person name="Rohde M."/>
            <person name="Petersen J."/>
            <person name="Medema M.H."/>
            <person name="Surup F."/>
            <person name="Jogler C."/>
        </authorList>
    </citation>
    <scope>NUCLEOTIDE SEQUENCE [LARGE SCALE GENOMIC DNA]</scope>
    <source>
        <strain evidence="2 3">Mal15</strain>
    </source>
</reference>